<dbReference type="CDD" id="cd06261">
    <property type="entry name" value="TM_PBP2"/>
    <property type="match status" value="1"/>
</dbReference>
<evidence type="ECO:0000259" key="6">
    <source>
        <dbReference type="PROSITE" id="PS50928"/>
    </source>
</evidence>
<evidence type="ECO:0000256" key="1">
    <source>
        <dbReference type="ARBA" id="ARBA00004141"/>
    </source>
</evidence>
<evidence type="ECO:0000256" key="4">
    <source>
        <dbReference type="ARBA" id="ARBA00023136"/>
    </source>
</evidence>
<feature type="non-terminal residue" evidence="7">
    <location>
        <position position="1"/>
    </location>
</feature>
<feature type="transmembrane region" description="Helical" evidence="5">
    <location>
        <begin position="41"/>
        <end position="61"/>
    </location>
</feature>
<keyword evidence="4 5" id="KW-0472">Membrane</keyword>
<feature type="domain" description="ABC transmembrane type-1" evidence="6">
    <location>
        <begin position="137"/>
        <end position="353"/>
    </location>
</feature>
<feature type="transmembrane region" description="Helical" evidence="5">
    <location>
        <begin position="137"/>
        <end position="162"/>
    </location>
</feature>
<feature type="transmembrane region" description="Helical" evidence="5">
    <location>
        <begin position="284"/>
        <end position="306"/>
    </location>
</feature>
<accession>A0A381SV56</accession>
<reference evidence="7" key="1">
    <citation type="submission" date="2018-05" db="EMBL/GenBank/DDBJ databases">
        <authorList>
            <person name="Lanie J.A."/>
            <person name="Ng W.-L."/>
            <person name="Kazmierczak K.M."/>
            <person name="Andrzejewski T.M."/>
            <person name="Davidsen T.M."/>
            <person name="Wayne K.J."/>
            <person name="Tettelin H."/>
            <person name="Glass J.I."/>
            <person name="Rusch D."/>
            <person name="Podicherti R."/>
            <person name="Tsui H.-C.T."/>
            <person name="Winkler M.E."/>
        </authorList>
    </citation>
    <scope>NUCLEOTIDE SEQUENCE</scope>
</reference>
<dbReference type="InterPro" id="IPR035906">
    <property type="entry name" value="MetI-like_sf"/>
</dbReference>
<dbReference type="Pfam" id="PF00528">
    <property type="entry name" value="BPD_transp_1"/>
    <property type="match status" value="1"/>
</dbReference>
<dbReference type="PANTHER" id="PTHR43376:SF1">
    <property type="entry name" value="OLIGOPEPTIDE TRANSPORT SYSTEM PERMEASE PROTEIN"/>
    <property type="match status" value="1"/>
</dbReference>
<evidence type="ECO:0000313" key="7">
    <source>
        <dbReference type="EMBL" id="SVA07902.1"/>
    </source>
</evidence>
<organism evidence="7">
    <name type="scientific">marine metagenome</name>
    <dbReference type="NCBI Taxonomy" id="408172"/>
    <lineage>
        <taxon>unclassified sequences</taxon>
        <taxon>metagenomes</taxon>
        <taxon>ecological metagenomes</taxon>
    </lineage>
</organism>
<dbReference type="Gene3D" id="1.10.3720.10">
    <property type="entry name" value="MetI-like"/>
    <property type="match status" value="1"/>
</dbReference>
<name>A0A381SV56_9ZZZZ</name>
<comment type="subcellular location">
    <subcellularLocation>
        <location evidence="1">Membrane</location>
        <topology evidence="1">Multi-pass membrane protein</topology>
    </subcellularLocation>
</comment>
<feature type="transmembrane region" description="Helical" evidence="5">
    <location>
        <begin position="329"/>
        <end position="353"/>
    </location>
</feature>
<protein>
    <recommendedName>
        <fullName evidence="6">ABC transmembrane type-1 domain-containing protein</fullName>
    </recommendedName>
</protein>
<dbReference type="AlphaFoldDB" id="A0A381SV56"/>
<evidence type="ECO:0000256" key="3">
    <source>
        <dbReference type="ARBA" id="ARBA00022989"/>
    </source>
</evidence>
<evidence type="ECO:0000256" key="2">
    <source>
        <dbReference type="ARBA" id="ARBA00022692"/>
    </source>
</evidence>
<dbReference type="InterPro" id="IPR000515">
    <property type="entry name" value="MetI-like"/>
</dbReference>
<feature type="transmembrane region" description="Helical" evidence="5">
    <location>
        <begin position="174"/>
        <end position="199"/>
    </location>
</feature>
<keyword evidence="3 5" id="KW-1133">Transmembrane helix</keyword>
<feature type="transmembrane region" description="Helical" evidence="5">
    <location>
        <begin position="219"/>
        <end position="247"/>
    </location>
</feature>
<gene>
    <name evidence="7" type="ORF">METZ01_LOCUS60756</name>
</gene>
<keyword evidence="2 5" id="KW-0812">Transmembrane</keyword>
<dbReference type="GO" id="GO:0016020">
    <property type="term" value="C:membrane"/>
    <property type="evidence" value="ECO:0007669"/>
    <property type="project" value="UniProtKB-SubCell"/>
</dbReference>
<evidence type="ECO:0000256" key="5">
    <source>
        <dbReference type="SAM" id="Phobius"/>
    </source>
</evidence>
<dbReference type="PANTHER" id="PTHR43376">
    <property type="entry name" value="OLIGOPEPTIDE TRANSPORT SYSTEM PERMEASE PROTEIN"/>
    <property type="match status" value="1"/>
</dbReference>
<proteinExistence type="predicted"/>
<sequence length="365" mass="40676">VPVTEQAEVAENSSLSKKNSLMRSSLQIPKAILGNFVVKRFLFFLFVVWIASTVIFIIPRLSGQDPVKEKLLLEAQRGGAMQTGLDEMAKHYQKRFGLDQPLWTQYINYISDLSRLNLGTSIAFYPRTVNDIVFESLMWTLGLMGTVTILAFLLGTLAGAFLGWPRRPGWLQYVFMPLLTLSAIPQYLLAMILIFSIAFKLGWLPLFGGYSPATLPTMTWAFVVDVLRHAILPAFAIIFSAIGFWAIGMRGMMINTQGEDYMIQADAKGLKGARIFMRYAVRNALLPQVTGLALVLGTIVTGQVLVERVFSYPGIGDILFQAIRLSDFFVIRGIVIVIILGIAGATFLLDVLYPLLDPRIRVRNT</sequence>
<dbReference type="GO" id="GO:0055085">
    <property type="term" value="P:transmembrane transport"/>
    <property type="evidence" value="ECO:0007669"/>
    <property type="project" value="InterPro"/>
</dbReference>
<dbReference type="PROSITE" id="PS50928">
    <property type="entry name" value="ABC_TM1"/>
    <property type="match status" value="1"/>
</dbReference>
<dbReference type="EMBL" id="UINC01003621">
    <property type="protein sequence ID" value="SVA07902.1"/>
    <property type="molecule type" value="Genomic_DNA"/>
</dbReference>
<dbReference type="SUPFAM" id="SSF161098">
    <property type="entry name" value="MetI-like"/>
    <property type="match status" value="1"/>
</dbReference>